<dbReference type="InterPro" id="IPR013785">
    <property type="entry name" value="Aldolase_TIM"/>
</dbReference>
<evidence type="ECO:0000313" key="8">
    <source>
        <dbReference type="EMBL" id="SUY45369.1"/>
    </source>
</evidence>
<dbReference type="InterPro" id="IPR024021">
    <property type="entry name" value="FeFe-hyd_HydE_rSAM"/>
</dbReference>
<proteinExistence type="predicted"/>
<dbReference type="GO" id="GO:0046872">
    <property type="term" value="F:metal ion binding"/>
    <property type="evidence" value="ECO:0007669"/>
    <property type="project" value="UniProtKB-KW"/>
</dbReference>
<comment type="cofactor">
    <cofactor evidence="5">
        <name>[4Fe-4S] cluster</name>
        <dbReference type="ChEBI" id="CHEBI:49883"/>
    </cofactor>
    <text evidence="5">Binds 1 [4Fe-4S] cluster. The cluster is coordinated with 3 cysteines and an exchangeable S-adenosyl-L-methionine.</text>
</comment>
<evidence type="ECO:0000256" key="5">
    <source>
        <dbReference type="PIRSR" id="PIRSR004762-1"/>
    </source>
</evidence>
<evidence type="ECO:0000256" key="2">
    <source>
        <dbReference type="ARBA" id="ARBA00022723"/>
    </source>
</evidence>
<feature type="binding site" evidence="5">
    <location>
        <position position="100"/>
    </location>
    <ligand>
        <name>[4Fe-4S] cluster</name>
        <dbReference type="ChEBI" id="CHEBI:49883"/>
        <note>4Fe-4S-S-AdoMet</note>
    </ligand>
</feature>
<dbReference type="RefSeq" id="WP_115640113.1">
    <property type="nucleotide sequence ID" value="NZ_UFWZ01000001.1"/>
</dbReference>
<dbReference type="EMBL" id="UFWZ01000001">
    <property type="protein sequence ID" value="SUY45369.1"/>
    <property type="molecule type" value="Genomic_DNA"/>
</dbReference>
<dbReference type="SUPFAM" id="SSF102114">
    <property type="entry name" value="Radical SAM enzymes"/>
    <property type="match status" value="1"/>
</dbReference>
<dbReference type="PIRSF" id="PIRSF004762">
    <property type="entry name" value="CHP00423"/>
    <property type="match status" value="1"/>
</dbReference>
<feature type="binding site" evidence="6">
    <location>
        <position position="168"/>
    </location>
    <ligand>
        <name>(3R)-3-methyl-D-ornithine</name>
        <dbReference type="ChEBI" id="CHEBI:64642"/>
    </ligand>
</feature>
<dbReference type="SFLD" id="SFLDS00029">
    <property type="entry name" value="Radical_SAM"/>
    <property type="match status" value="1"/>
</dbReference>
<feature type="binding site" evidence="6">
    <location>
        <position position="193"/>
    </location>
    <ligand>
        <name>S-adenosyl-L-methionine</name>
        <dbReference type="ChEBI" id="CHEBI:59789"/>
    </ligand>
</feature>
<keyword evidence="4 5" id="KW-0411">Iron-sulfur</keyword>
<protein>
    <submittedName>
        <fullName evidence="8">Biotin synthase</fullName>
        <ecNumber evidence="8">2.8.1.6</ecNumber>
    </submittedName>
</protein>
<evidence type="ECO:0000256" key="3">
    <source>
        <dbReference type="ARBA" id="ARBA00023004"/>
    </source>
</evidence>
<feature type="binding site" evidence="6">
    <location>
        <position position="212"/>
    </location>
    <ligand>
        <name>S-adenosyl-L-methionine</name>
        <dbReference type="ChEBI" id="CHEBI:59789"/>
    </ligand>
</feature>
<keyword evidence="2" id="KW-0479">Metal-binding</keyword>
<evidence type="ECO:0000256" key="4">
    <source>
        <dbReference type="ARBA" id="ARBA00023014"/>
    </source>
</evidence>
<dbReference type="GO" id="GO:0004076">
    <property type="term" value="F:biotin synthase activity"/>
    <property type="evidence" value="ECO:0007669"/>
    <property type="project" value="UniProtKB-EC"/>
</dbReference>
<dbReference type="PANTHER" id="PTHR43726">
    <property type="entry name" value="3-METHYLORNITHINE SYNTHASE"/>
    <property type="match status" value="1"/>
</dbReference>
<dbReference type="SFLD" id="SFLDG01060">
    <property type="entry name" value="BATS_domain_containing"/>
    <property type="match status" value="1"/>
</dbReference>
<dbReference type="SFLD" id="SFLDF00348">
    <property type="entry name" value="FeFe_hydrogenase_maturase_(Hyd"/>
    <property type="match status" value="1"/>
</dbReference>
<name>A0A381J6E2_9CLOT</name>
<dbReference type="SFLD" id="SFLDG01280">
    <property type="entry name" value="HydE/PylB-like"/>
    <property type="match status" value="1"/>
</dbReference>
<evidence type="ECO:0000256" key="1">
    <source>
        <dbReference type="ARBA" id="ARBA00022691"/>
    </source>
</evidence>
<dbReference type="AlphaFoldDB" id="A0A381J6E2"/>
<dbReference type="InterPro" id="IPR058240">
    <property type="entry name" value="rSAM_sf"/>
</dbReference>
<evidence type="ECO:0000313" key="9">
    <source>
        <dbReference type="Proteomes" id="UP000254664"/>
    </source>
</evidence>
<evidence type="ECO:0000256" key="6">
    <source>
        <dbReference type="PIRSR" id="PIRSR004762-2"/>
    </source>
</evidence>
<reference evidence="8 9" key="1">
    <citation type="submission" date="2018-06" db="EMBL/GenBank/DDBJ databases">
        <authorList>
            <consortium name="Pathogen Informatics"/>
            <person name="Doyle S."/>
        </authorList>
    </citation>
    <scope>NUCLEOTIDE SEQUENCE [LARGE SCALE GENOMIC DNA]</scope>
    <source>
        <strain evidence="8 9">NCTC9836</strain>
    </source>
</reference>
<dbReference type="GO" id="GO:0051539">
    <property type="term" value="F:4 iron, 4 sulfur cluster binding"/>
    <property type="evidence" value="ECO:0007669"/>
    <property type="project" value="UniProtKB-KW"/>
</dbReference>
<feature type="binding site" evidence="5">
    <location>
        <position position="97"/>
    </location>
    <ligand>
        <name>[4Fe-4S] cluster</name>
        <dbReference type="ChEBI" id="CHEBI:49883"/>
        <note>4Fe-4S-S-AdoMet</note>
    </ligand>
</feature>
<dbReference type="InterPro" id="IPR007197">
    <property type="entry name" value="rSAM"/>
</dbReference>
<dbReference type="InterPro" id="IPR006638">
    <property type="entry name" value="Elp3/MiaA/NifB-like_rSAM"/>
</dbReference>
<sequence>MHTNNKTHVNTINKNLDINKPLNITKDLDVNLKEIIDELYGKNNLSSESLLYLLNNIDVESKKYLVSKAHETRLNHYGNKVYMRGLIEFTNYCKNNCLYCGIRGGNANATRYRLSLEEILDCCNSGYTLGYRTFVLQGGEDPYYNDEKLVQIIKAIKTNYKDCAVTLSVGEKSYDSYKRYYDAGADRYLLRHETASKELYKKIHVGMELETRIQCLKNLKDIGYQVGAGFMVGIPGQKNEDFVADLLFLKELQPHMVGLGPFIPHKDTIFKNKPSGTVETTTTLLSIVRLLLPEVLLPATTALGTISPMGREQGLKAGANVVMPNLSPTTARAKYMLYDNKICTGDEAAECRNCIENRIINAGFSLDLSRGDNTLWKRK</sequence>
<organism evidence="8 9">
    <name type="scientific">Clostridium putrefaciens</name>
    <dbReference type="NCBI Taxonomy" id="99675"/>
    <lineage>
        <taxon>Bacteria</taxon>
        <taxon>Bacillati</taxon>
        <taxon>Bacillota</taxon>
        <taxon>Clostridia</taxon>
        <taxon>Eubacteriales</taxon>
        <taxon>Clostridiaceae</taxon>
        <taxon>Clostridium</taxon>
    </lineage>
</organism>
<dbReference type="CDD" id="cd01335">
    <property type="entry name" value="Radical_SAM"/>
    <property type="match status" value="1"/>
</dbReference>
<dbReference type="NCBIfam" id="TIGR03956">
    <property type="entry name" value="rSAM_HydE"/>
    <property type="match status" value="1"/>
</dbReference>
<keyword evidence="3 5" id="KW-0408">Iron</keyword>
<keyword evidence="9" id="KW-1185">Reference proteome</keyword>
<gene>
    <name evidence="8" type="primary">bioB</name>
    <name evidence="8" type="ORF">NCTC9836_00254</name>
</gene>
<dbReference type="Pfam" id="PF04055">
    <property type="entry name" value="Radical_SAM"/>
    <property type="match status" value="1"/>
</dbReference>
<dbReference type="Gene3D" id="3.20.20.70">
    <property type="entry name" value="Aldolase class I"/>
    <property type="match status" value="1"/>
</dbReference>
<keyword evidence="1 5" id="KW-0949">S-adenosyl-L-methionine</keyword>
<accession>A0A381J6E2</accession>
<dbReference type="Proteomes" id="UP000254664">
    <property type="component" value="Unassembled WGS sequence"/>
</dbReference>
<feature type="domain" description="Radical SAM core" evidence="7">
    <location>
        <begin position="79"/>
        <end position="302"/>
    </location>
</feature>
<dbReference type="InterPro" id="IPR034422">
    <property type="entry name" value="HydE/PylB-like"/>
</dbReference>
<keyword evidence="5" id="KW-0004">4Fe-4S</keyword>
<dbReference type="PANTHER" id="PTHR43726:SF1">
    <property type="entry name" value="BIOTIN SYNTHASE"/>
    <property type="match status" value="1"/>
</dbReference>
<keyword evidence="8" id="KW-0808">Transferase</keyword>
<dbReference type="SMART" id="SM00729">
    <property type="entry name" value="Elp3"/>
    <property type="match status" value="1"/>
</dbReference>
<feature type="binding site" evidence="5">
    <location>
        <position position="93"/>
    </location>
    <ligand>
        <name>[4Fe-4S] cluster</name>
        <dbReference type="ChEBI" id="CHEBI:49883"/>
        <note>4Fe-4S-S-AdoMet</note>
    </ligand>
</feature>
<evidence type="ECO:0000259" key="7">
    <source>
        <dbReference type="PROSITE" id="PS51918"/>
    </source>
</evidence>
<dbReference type="EC" id="2.8.1.6" evidence="8"/>
<dbReference type="PROSITE" id="PS51918">
    <property type="entry name" value="RADICAL_SAM"/>
    <property type="match status" value="1"/>
</dbReference>
<dbReference type="OrthoDB" id="9775764at2"/>